<evidence type="ECO:0000259" key="2">
    <source>
        <dbReference type="Pfam" id="PF01051"/>
    </source>
</evidence>
<accession>A0A5J6ST87</accession>
<dbReference type="EMBL" id="CP031224">
    <property type="protein sequence ID" value="QFG01292.1"/>
    <property type="molecule type" value="Genomic_DNA"/>
</dbReference>
<dbReference type="KEGG" id="psyo:PB01_20910"/>
<dbReference type="RefSeq" id="WP_151702164.1">
    <property type="nucleotide sequence ID" value="NZ_CP031224.1"/>
</dbReference>
<comment type="similarity">
    <text evidence="1">Belongs to the initiator RepB protein family.</text>
</comment>
<evidence type="ECO:0000313" key="4">
    <source>
        <dbReference type="Proteomes" id="UP000325517"/>
    </source>
</evidence>
<keyword evidence="4" id="KW-1185">Reference proteome</keyword>
<dbReference type="Pfam" id="PF21205">
    <property type="entry name" value="Rep3_C"/>
    <property type="match status" value="1"/>
</dbReference>
<dbReference type="InterPro" id="IPR000525">
    <property type="entry name" value="Initiator_Rep_WH1"/>
</dbReference>
<dbReference type="Proteomes" id="UP000325517">
    <property type="component" value="Plasmid pPB01"/>
</dbReference>
<keyword evidence="3" id="KW-0614">Plasmid</keyword>
<protein>
    <submittedName>
        <fullName evidence="3">Replication initiation protein</fullName>
    </submittedName>
</protein>
<dbReference type="OrthoDB" id="2156930at2"/>
<dbReference type="GO" id="GO:0006270">
    <property type="term" value="P:DNA replication initiation"/>
    <property type="evidence" value="ECO:0007669"/>
    <property type="project" value="InterPro"/>
</dbReference>
<dbReference type="Gene3D" id="1.10.10.10">
    <property type="entry name" value="Winged helix-like DNA-binding domain superfamily/Winged helix DNA-binding domain"/>
    <property type="match status" value="2"/>
</dbReference>
<feature type="domain" description="Initiator Rep protein WH1" evidence="2">
    <location>
        <begin position="16"/>
        <end position="154"/>
    </location>
</feature>
<dbReference type="InterPro" id="IPR036388">
    <property type="entry name" value="WH-like_DNA-bd_sf"/>
</dbReference>
<reference evidence="3 4" key="1">
    <citation type="submission" date="2018-07" db="EMBL/GenBank/DDBJ databases">
        <title>Complete genome sequence of Psychrobacillus sp. PB01, isolated from iceberg, and comparative genome analysis of Psychrobacillus strains.</title>
        <authorList>
            <person name="Lee P.C."/>
        </authorList>
    </citation>
    <scope>NUCLEOTIDE SEQUENCE [LARGE SCALE GENOMIC DNA]</scope>
    <source>
        <strain evidence="3 4">PB01</strain>
        <plasmid evidence="4">ppb01</plasmid>
    </source>
</reference>
<sequence length="330" mass="38737">MRKNTKKIMISNESSIKKSNELSMAKLNAGLTLNQVQLLAFAIYTTQQKNVTTFQRRDFLKRFELVQYTTTEINDDVEVIFNLHFSTLDLEKDKFTYQHIFQSISYDKGTFEFKWADSVLPHILSLKNNYVVTDLNITSQFKSSFSWALYEYLKAHYGYWHKEVSKEALLRLFGVDKKKSYVGNTALFKKYVLDVAIKEIVKFTEIEVSYKEIKKGRSITGFDLIWSIGELTGSATRKQIDELERILTIISDDALEFMDLKEDENRKRASELIRESAKLKIHTEKPVSITIERADFLIKKANEYLKELQYLKENAEADKVPFYNWLEERE</sequence>
<geneLocation type="plasmid" evidence="4">
    <name>ppb01</name>
</geneLocation>
<evidence type="ECO:0000256" key="1">
    <source>
        <dbReference type="ARBA" id="ARBA00038283"/>
    </source>
</evidence>
<dbReference type="Pfam" id="PF01051">
    <property type="entry name" value="Rep3_N"/>
    <property type="match status" value="1"/>
</dbReference>
<evidence type="ECO:0000313" key="3">
    <source>
        <dbReference type="EMBL" id="QFG01292.1"/>
    </source>
</evidence>
<gene>
    <name evidence="3" type="ORF">PB01_20910</name>
</gene>
<name>A0A5J6ST87_9BACI</name>
<organism evidence="3 4">
    <name type="scientific">Psychrobacillus glaciei</name>
    <dbReference type="NCBI Taxonomy" id="2283160"/>
    <lineage>
        <taxon>Bacteria</taxon>
        <taxon>Bacillati</taxon>
        <taxon>Bacillota</taxon>
        <taxon>Bacilli</taxon>
        <taxon>Bacillales</taxon>
        <taxon>Bacillaceae</taxon>
        <taxon>Psychrobacillus</taxon>
    </lineage>
</organism>
<dbReference type="AlphaFoldDB" id="A0A5J6ST87"/>
<dbReference type="SUPFAM" id="SSF46785">
    <property type="entry name" value="Winged helix' DNA-binding domain"/>
    <property type="match status" value="2"/>
</dbReference>
<dbReference type="GO" id="GO:0003887">
    <property type="term" value="F:DNA-directed DNA polymerase activity"/>
    <property type="evidence" value="ECO:0007669"/>
    <property type="project" value="InterPro"/>
</dbReference>
<proteinExistence type="inferred from homology"/>
<dbReference type="InterPro" id="IPR036390">
    <property type="entry name" value="WH_DNA-bd_sf"/>
</dbReference>